<feature type="compositionally biased region" description="Low complexity" evidence="1">
    <location>
        <begin position="52"/>
        <end position="70"/>
    </location>
</feature>
<dbReference type="Pfam" id="PF00989">
    <property type="entry name" value="PAS"/>
    <property type="match status" value="1"/>
</dbReference>
<dbReference type="SMART" id="SM00091">
    <property type="entry name" value="PAS"/>
    <property type="match status" value="1"/>
</dbReference>
<reference evidence="4" key="1">
    <citation type="submission" date="2021-01" db="EMBL/GenBank/DDBJ databases">
        <authorList>
            <person name="Corre E."/>
            <person name="Pelletier E."/>
            <person name="Niang G."/>
            <person name="Scheremetjew M."/>
            <person name="Finn R."/>
            <person name="Kale V."/>
            <person name="Holt S."/>
            <person name="Cochrane G."/>
            <person name="Meng A."/>
            <person name="Brown T."/>
            <person name="Cohen L."/>
        </authorList>
    </citation>
    <scope>NUCLEOTIDE SEQUENCE</scope>
    <source>
        <strain evidence="4">CCMP127</strain>
    </source>
</reference>
<feature type="domain" description="PAS" evidence="2">
    <location>
        <begin position="299"/>
        <end position="371"/>
    </location>
</feature>
<dbReference type="Pfam" id="PF00010">
    <property type="entry name" value="HLH"/>
    <property type="match status" value="1"/>
</dbReference>
<gene>
    <name evidence="4" type="ORF">ACOF00016_LOCUS2585</name>
</gene>
<feature type="compositionally biased region" description="Polar residues" evidence="1">
    <location>
        <begin position="76"/>
        <end position="90"/>
    </location>
</feature>
<dbReference type="SUPFAM" id="SSF47459">
    <property type="entry name" value="HLH, helix-loop-helix DNA-binding domain"/>
    <property type="match status" value="1"/>
</dbReference>
<dbReference type="CDD" id="cd00083">
    <property type="entry name" value="bHLH_SF"/>
    <property type="match status" value="1"/>
</dbReference>
<dbReference type="InterPro" id="IPR013767">
    <property type="entry name" value="PAS_fold"/>
</dbReference>
<dbReference type="EMBL" id="HBIM01002964">
    <property type="protein sequence ID" value="CAE0404463.1"/>
    <property type="molecule type" value="Transcribed_RNA"/>
</dbReference>
<dbReference type="SMART" id="SM00353">
    <property type="entry name" value="HLH"/>
    <property type="match status" value="1"/>
</dbReference>
<dbReference type="PROSITE" id="PS50112">
    <property type="entry name" value="PAS"/>
    <property type="match status" value="1"/>
</dbReference>
<feature type="region of interest" description="Disordered" evidence="1">
    <location>
        <begin position="1"/>
        <end position="90"/>
    </location>
</feature>
<dbReference type="NCBIfam" id="TIGR00229">
    <property type="entry name" value="sensory_box"/>
    <property type="match status" value="1"/>
</dbReference>
<feature type="domain" description="BHLH" evidence="3">
    <location>
        <begin position="184"/>
        <end position="236"/>
    </location>
</feature>
<dbReference type="Gene3D" id="3.30.450.20">
    <property type="entry name" value="PAS domain"/>
    <property type="match status" value="1"/>
</dbReference>
<dbReference type="InterPro" id="IPR000014">
    <property type="entry name" value="PAS"/>
</dbReference>
<organism evidence="4">
    <name type="scientific">Amphora coffeiformis</name>
    <dbReference type="NCBI Taxonomy" id="265554"/>
    <lineage>
        <taxon>Eukaryota</taxon>
        <taxon>Sar</taxon>
        <taxon>Stramenopiles</taxon>
        <taxon>Ochrophyta</taxon>
        <taxon>Bacillariophyta</taxon>
        <taxon>Bacillariophyceae</taxon>
        <taxon>Bacillariophycidae</taxon>
        <taxon>Thalassiophysales</taxon>
        <taxon>Catenulaceae</taxon>
        <taxon>Amphora</taxon>
    </lineage>
</organism>
<dbReference type="InterPro" id="IPR011598">
    <property type="entry name" value="bHLH_dom"/>
</dbReference>
<dbReference type="SUPFAM" id="SSF55785">
    <property type="entry name" value="PYP-like sensor domain (PAS domain)"/>
    <property type="match status" value="1"/>
</dbReference>
<dbReference type="GO" id="GO:0006355">
    <property type="term" value="P:regulation of DNA-templated transcription"/>
    <property type="evidence" value="ECO:0007669"/>
    <property type="project" value="InterPro"/>
</dbReference>
<evidence type="ECO:0000313" key="4">
    <source>
        <dbReference type="EMBL" id="CAE0404463.1"/>
    </source>
</evidence>
<feature type="region of interest" description="Disordered" evidence="1">
    <location>
        <begin position="130"/>
        <end position="168"/>
    </location>
</feature>
<dbReference type="CDD" id="cd00130">
    <property type="entry name" value="PAS"/>
    <property type="match status" value="1"/>
</dbReference>
<dbReference type="AlphaFoldDB" id="A0A7S3P4G4"/>
<dbReference type="GO" id="GO:0046983">
    <property type="term" value="F:protein dimerization activity"/>
    <property type="evidence" value="ECO:0007669"/>
    <property type="project" value="InterPro"/>
</dbReference>
<dbReference type="Gene3D" id="4.10.280.10">
    <property type="entry name" value="Helix-loop-helix DNA-binding domain"/>
    <property type="match status" value="1"/>
</dbReference>
<evidence type="ECO:0008006" key="5">
    <source>
        <dbReference type="Google" id="ProtNLM"/>
    </source>
</evidence>
<accession>A0A7S3P4G4</accession>
<dbReference type="InterPro" id="IPR036638">
    <property type="entry name" value="HLH_DNA-bd_sf"/>
</dbReference>
<proteinExistence type="predicted"/>
<dbReference type="InterPro" id="IPR035965">
    <property type="entry name" value="PAS-like_dom_sf"/>
</dbReference>
<name>A0A7S3P4G4_9STRA</name>
<feature type="compositionally biased region" description="Polar residues" evidence="1">
    <location>
        <begin position="12"/>
        <end position="32"/>
    </location>
</feature>
<evidence type="ECO:0000256" key="1">
    <source>
        <dbReference type="SAM" id="MobiDB-lite"/>
    </source>
</evidence>
<dbReference type="PROSITE" id="PS50888">
    <property type="entry name" value="BHLH"/>
    <property type="match status" value="1"/>
</dbReference>
<sequence length="423" mass="46261">MEFATIGHETAQPGNPQQNLSANDNPGQTMKSSHLEQDDNNNINYGGPHAVSVSSSRNSGNFSQNSSSSSAGLPNLAQQNLMPNPQMQHQQPGVPNLFNSLQITGMQQLAPNFSMGNMGNGTNGATIGIPLSASGGGMKRKSEADMSQASSKERRMMDDYESLSGKGPTIKDEAELEKMTPAERRRYDRNLREQQRSYRISQQIKVLRDTLEESKIPFKPNKFSILVSVVEYIKQLQTRAIMLDAEHQKLIDTIRQTNEMVNSGQVTSSVESSMDDCAMADPVVSSGSDMSELSLAAAKELNFQTIFQCCPAGVAVCSLDGRILTCNKSFESSLGVKQDEVLQQSMFIYIRNHQDIFEAMADLLKRSSVASEAGEGVVRASHLLFWCGHVMSLHNKKSTLTITLSSTSDGNPKYFTLTVGQIS</sequence>
<protein>
    <recommendedName>
        <fullName evidence="5">BHLH domain-containing protein</fullName>
    </recommendedName>
</protein>
<evidence type="ECO:0000259" key="2">
    <source>
        <dbReference type="PROSITE" id="PS50112"/>
    </source>
</evidence>
<evidence type="ECO:0000259" key="3">
    <source>
        <dbReference type="PROSITE" id="PS50888"/>
    </source>
</evidence>